<dbReference type="SMART" id="SM00020">
    <property type="entry name" value="Tryp_SPc"/>
    <property type="match status" value="1"/>
</dbReference>
<dbReference type="PRINTS" id="PR00722">
    <property type="entry name" value="CHYMOTRYPSIN"/>
</dbReference>
<evidence type="ECO:0000256" key="1">
    <source>
        <dbReference type="ARBA" id="ARBA00023157"/>
    </source>
</evidence>
<dbReference type="PANTHER" id="PTHR24252">
    <property type="entry name" value="ACROSIN-RELATED"/>
    <property type="match status" value="1"/>
</dbReference>
<dbReference type="InterPro" id="IPR001314">
    <property type="entry name" value="Peptidase_S1A"/>
</dbReference>
<feature type="chain" id="PRO_5010266351" evidence="2">
    <location>
        <begin position="27"/>
        <end position="501"/>
    </location>
</feature>
<dbReference type="PANTHER" id="PTHR24252:SF11">
    <property type="entry name" value="ATRIAL NATRIURETIC PEPTIDE-CONVERTING ENZYME ISOFORM X1"/>
    <property type="match status" value="1"/>
</dbReference>
<keyword evidence="6" id="KW-0645">Protease</keyword>
<keyword evidence="6" id="KW-0378">Hydrolase</keyword>
<evidence type="ECO:0000256" key="2">
    <source>
        <dbReference type="SAM" id="SignalP"/>
    </source>
</evidence>
<dbReference type="SUPFAM" id="SSF49785">
    <property type="entry name" value="Galactose-binding domain-like"/>
    <property type="match status" value="1"/>
</dbReference>
<dbReference type="GO" id="GO:0006508">
    <property type="term" value="P:proteolysis"/>
    <property type="evidence" value="ECO:0007669"/>
    <property type="project" value="UniProtKB-KW"/>
</dbReference>
<keyword evidence="5" id="KW-1185">Reference proteome</keyword>
<dbReference type="GO" id="GO:0004252">
    <property type="term" value="F:serine-type endopeptidase activity"/>
    <property type="evidence" value="ECO:0007669"/>
    <property type="project" value="InterPro"/>
</dbReference>
<dbReference type="InterPro" id="IPR043504">
    <property type="entry name" value="Peptidase_S1_PA_chymotrypsin"/>
</dbReference>
<keyword evidence="2" id="KW-0732">Signal</keyword>
<dbReference type="RefSeq" id="XP_013382704.1">
    <property type="nucleotide sequence ID" value="XM_013527250.1"/>
</dbReference>
<proteinExistence type="predicted"/>
<reference evidence="6" key="1">
    <citation type="submission" date="2025-08" db="UniProtKB">
        <authorList>
            <consortium name="RefSeq"/>
        </authorList>
    </citation>
    <scope>IDENTIFICATION</scope>
    <source>
        <tissue evidence="6">Gonads</tissue>
    </source>
</reference>
<dbReference type="InterPro" id="IPR008979">
    <property type="entry name" value="Galactose-bd-like_sf"/>
</dbReference>
<dbReference type="InterPro" id="IPR009003">
    <property type="entry name" value="Peptidase_S1_PA"/>
</dbReference>
<feature type="domain" description="F5/8 type C" evidence="3">
    <location>
        <begin position="108"/>
        <end position="227"/>
    </location>
</feature>
<feature type="domain" description="Peptidase S1" evidence="4">
    <location>
        <begin position="259"/>
        <end position="495"/>
    </location>
</feature>
<evidence type="ECO:0000259" key="3">
    <source>
        <dbReference type="PROSITE" id="PS50022"/>
    </source>
</evidence>
<dbReference type="PROSITE" id="PS50240">
    <property type="entry name" value="TRYPSIN_DOM"/>
    <property type="match status" value="1"/>
</dbReference>
<dbReference type="STRING" id="7574.A0A1S3HC22"/>
<dbReference type="PROSITE" id="PS50022">
    <property type="entry name" value="FA58C_3"/>
    <property type="match status" value="1"/>
</dbReference>
<keyword evidence="1" id="KW-1015">Disulfide bond</keyword>
<dbReference type="OrthoDB" id="6261922at2759"/>
<dbReference type="Pfam" id="PF00089">
    <property type="entry name" value="Trypsin"/>
    <property type="match status" value="1"/>
</dbReference>
<feature type="signal peptide" evidence="2">
    <location>
        <begin position="1"/>
        <end position="26"/>
    </location>
</feature>
<sequence length="501" mass="57499">MQLAAGMQWLLTSAVVLNSISGVALTCVPELIHLKSSQMDKWNYWYKINFKTEVKTVTIEDPDAFGLDDIKEKEFRLNGNIHVLRYAGAAIYLTQTNLLTHAEDILNNQYLQADLYKTHSIHGIVSQGGYHEELEHDYYPYKESWVTKFAVSYSDDGKNFRYLTIGDNVTDPNHILVFLGNTDGKQKRRVMFPSPISARYVRYHPIQGRDSQKSSIYIQMRMGLVGCIDGEFFPSSPVNGGCGRNYGGYNYYRRRKKRIIGGSTSAPGRWPWNVKVLKSTLSHNHGFWCGGTLIHPRWVLTAAHCLEGVPTADYEIVALDNQRRRAVKTFIHDQFFERNNPFKLLNDVGLIYLERDFQLGYGANTVCPPDGGRRDWESSTCYFTGWGRIQPTGYHPEMMQQIRPSVVPMNICRYYWGYRWMKQEAMICTAGHPYLLQGSNCMGDSGSPLFCKRRDGSYTVEGIFSWLYRECGTMAKPDVFSRASAHWPWVQEIMHTYSPGY</sequence>
<dbReference type="InterPro" id="IPR018114">
    <property type="entry name" value="TRYPSIN_HIS"/>
</dbReference>
<name>A0A1S3HC22_LINAN</name>
<protein>
    <submittedName>
        <fullName evidence="6">Serine protease 48</fullName>
    </submittedName>
</protein>
<dbReference type="KEGG" id="lak:106153357"/>
<dbReference type="InterPro" id="IPR000421">
    <property type="entry name" value="FA58C"/>
</dbReference>
<dbReference type="CDD" id="cd00190">
    <property type="entry name" value="Tryp_SPc"/>
    <property type="match status" value="1"/>
</dbReference>
<organism evidence="5 6">
    <name type="scientific">Lingula anatina</name>
    <name type="common">Brachiopod</name>
    <name type="synonym">Lingula unguis</name>
    <dbReference type="NCBI Taxonomy" id="7574"/>
    <lineage>
        <taxon>Eukaryota</taxon>
        <taxon>Metazoa</taxon>
        <taxon>Spiralia</taxon>
        <taxon>Lophotrochozoa</taxon>
        <taxon>Brachiopoda</taxon>
        <taxon>Linguliformea</taxon>
        <taxon>Lingulata</taxon>
        <taxon>Lingulida</taxon>
        <taxon>Linguloidea</taxon>
        <taxon>Lingulidae</taxon>
        <taxon>Lingula</taxon>
    </lineage>
</organism>
<dbReference type="InterPro" id="IPR001254">
    <property type="entry name" value="Trypsin_dom"/>
</dbReference>
<evidence type="ECO:0000313" key="6">
    <source>
        <dbReference type="RefSeq" id="XP_013382704.1"/>
    </source>
</evidence>
<accession>A0A1S3HC22</accession>
<dbReference type="Pfam" id="PF00754">
    <property type="entry name" value="F5_F8_type_C"/>
    <property type="match status" value="1"/>
</dbReference>
<dbReference type="AlphaFoldDB" id="A0A1S3HC22"/>
<dbReference type="SUPFAM" id="SSF50494">
    <property type="entry name" value="Trypsin-like serine proteases"/>
    <property type="match status" value="1"/>
</dbReference>
<dbReference type="Proteomes" id="UP000085678">
    <property type="component" value="Unplaced"/>
</dbReference>
<evidence type="ECO:0000259" key="4">
    <source>
        <dbReference type="PROSITE" id="PS50240"/>
    </source>
</evidence>
<dbReference type="InParanoid" id="A0A1S3HC22"/>
<dbReference type="Gene3D" id="2.40.10.10">
    <property type="entry name" value="Trypsin-like serine proteases"/>
    <property type="match status" value="1"/>
</dbReference>
<evidence type="ECO:0000313" key="5">
    <source>
        <dbReference type="Proteomes" id="UP000085678"/>
    </source>
</evidence>
<dbReference type="Gene3D" id="2.60.120.260">
    <property type="entry name" value="Galactose-binding domain-like"/>
    <property type="match status" value="1"/>
</dbReference>
<dbReference type="GeneID" id="106153357"/>
<gene>
    <name evidence="6" type="primary">LOC106153357</name>
</gene>
<dbReference type="PROSITE" id="PS00134">
    <property type="entry name" value="TRYPSIN_HIS"/>
    <property type="match status" value="1"/>
</dbReference>